<evidence type="ECO:0000256" key="2">
    <source>
        <dbReference type="RuleBase" id="RU362080"/>
    </source>
</evidence>
<protein>
    <recommendedName>
        <fullName evidence="2">Antitoxin</fullName>
    </recommendedName>
</protein>
<dbReference type="Proteomes" id="UP000029917">
    <property type="component" value="Unassembled WGS sequence"/>
</dbReference>
<evidence type="ECO:0000313" key="3">
    <source>
        <dbReference type="EMBL" id="KGJ07989.1"/>
    </source>
</evidence>
<dbReference type="NCBIfam" id="TIGR01552">
    <property type="entry name" value="phd_fam"/>
    <property type="match status" value="1"/>
</dbReference>
<name>A0A099FBU2_9RHOB</name>
<dbReference type="EMBL" id="JRKS01000014">
    <property type="protein sequence ID" value="KGJ07989.1"/>
    <property type="molecule type" value="Genomic_DNA"/>
</dbReference>
<evidence type="ECO:0000313" key="4">
    <source>
        <dbReference type="Proteomes" id="UP000029917"/>
    </source>
</evidence>
<dbReference type="AlphaFoldDB" id="A0A099FBU2"/>
<sequence>MKTVNMHEAKTHLSRLVEDAVRGEPFLIARAGKPVVRVEVIADAPPPRIGFLAGAFTVPDDFDRMGADEIRAMFEGEAPA</sequence>
<accession>A0A099FBU2</accession>
<dbReference type="OrthoDB" id="9800503at2"/>
<organism evidence="3 4">
    <name type="scientific">Paracoccus sphaerophysae</name>
    <dbReference type="NCBI Taxonomy" id="690417"/>
    <lineage>
        <taxon>Bacteria</taxon>
        <taxon>Pseudomonadati</taxon>
        <taxon>Pseudomonadota</taxon>
        <taxon>Alphaproteobacteria</taxon>
        <taxon>Rhodobacterales</taxon>
        <taxon>Paracoccaceae</taxon>
        <taxon>Paracoccus</taxon>
    </lineage>
</organism>
<dbReference type="InterPro" id="IPR006442">
    <property type="entry name" value="Antitoxin_Phd/YefM"/>
</dbReference>
<dbReference type="SUPFAM" id="SSF143120">
    <property type="entry name" value="YefM-like"/>
    <property type="match status" value="1"/>
</dbReference>
<dbReference type="Gene3D" id="3.40.1620.10">
    <property type="entry name" value="YefM-like domain"/>
    <property type="match status" value="1"/>
</dbReference>
<dbReference type="Pfam" id="PF02604">
    <property type="entry name" value="PhdYeFM_antitox"/>
    <property type="match status" value="1"/>
</dbReference>
<comment type="similarity">
    <text evidence="1 2">Belongs to the phD/YefM antitoxin family.</text>
</comment>
<gene>
    <name evidence="3" type="ORF">IC63_06450</name>
</gene>
<dbReference type="InterPro" id="IPR036165">
    <property type="entry name" value="YefM-like_sf"/>
</dbReference>
<keyword evidence="4" id="KW-1185">Reference proteome</keyword>
<reference evidence="3 4" key="2">
    <citation type="submission" date="2014-10" db="EMBL/GenBank/DDBJ databases">
        <title>Paracoccus sanguinis sp. nov., isolated from clinical specimens of New York State patients.</title>
        <authorList>
            <person name="Mingle L.A."/>
            <person name="Cole J.A."/>
            <person name="Lapierre P."/>
            <person name="Musser K.A."/>
        </authorList>
    </citation>
    <scope>NUCLEOTIDE SEQUENCE [LARGE SCALE GENOMIC DNA]</scope>
    <source>
        <strain evidence="3 4">HAMBI 3106</strain>
    </source>
</reference>
<evidence type="ECO:0000256" key="1">
    <source>
        <dbReference type="ARBA" id="ARBA00009981"/>
    </source>
</evidence>
<comment type="function">
    <text evidence="2">Antitoxin component of a type II toxin-antitoxin (TA) system.</text>
</comment>
<proteinExistence type="inferred from homology"/>
<dbReference type="RefSeq" id="WP_036718105.1">
    <property type="nucleotide sequence ID" value="NZ_JRKS01000014.1"/>
</dbReference>
<reference evidence="3 4" key="1">
    <citation type="submission" date="2014-09" db="EMBL/GenBank/DDBJ databases">
        <authorList>
            <person name="McGinnis J.M."/>
            <person name="Wolfgang W.J."/>
        </authorList>
    </citation>
    <scope>NUCLEOTIDE SEQUENCE [LARGE SCALE GENOMIC DNA]</scope>
    <source>
        <strain evidence="3 4">HAMBI 3106</strain>
    </source>
</reference>
<dbReference type="STRING" id="690417.IC63_06450"/>
<comment type="caution">
    <text evidence="3">The sequence shown here is derived from an EMBL/GenBank/DDBJ whole genome shotgun (WGS) entry which is preliminary data.</text>
</comment>